<sequence length="60" mass="7003">MQQQIDYNAGCRTREQLSRAGRVPLCPVCGVRLDYGSTDRVEGADYYHCPEHGLVKWMWW</sequence>
<protein>
    <submittedName>
        <fullName evidence="1">Uncharacterized protein</fullName>
    </submittedName>
</protein>
<accession>A0A483CQ57</accession>
<evidence type="ECO:0000313" key="1">
    <source>
        <dbReference type="EMBL" id="TAJ43183.1"/>
    </source>
</evidence>
<dbReference type="OrthoDB" id="111040at2157"/>
<gene>
    <name evidence="1" type="ORF">CUJ86_11725</name>
</gene>
<comment type="caution">
    <text evidence="1">The sequence shown here is derived from an EMBL/GenBank/DDBJ whole genome shotgun (WGS) entry which is preliminary data.</text>
</comment>
<dbReference type="EMBL" id="PGCL01000014">
    <property type="protein sequence ID" value="TAJ43183.1"/>
    <property type="molecule type" value="Genomic_DNA"/>
</dbReference>
<dbReference type="Proteomes" id="UP000292580">
    <property type="component" value="Unassembled WGS sequence"/>
</dbReference>
<dbReference type="AlphaFoldDB" id="A0A483CQ57"/>
<reference evidence="1 2" key="1">
    <citation type="submission" date="2017-11" db="EMBL/GenBank/DDBJ databases">
        <title>Isolation and Characterization of Methanofollis Species from Methane Seep Offshore SW Taiwan.</title>
        <authorList>
            <person name="Teng N.-H."/>
            <person name="Lai M.-C."/>
            <person name="Chen S.-C."/>
        </authorList>
    </citation>
    <scope>NUCLEOTIDE SEQUENCE [LARGE SCALE GENOMIC DNA]</scope>
    <source>
        <strain evidence="1 2">FWC-SCC2</strain>
    </source>
</reference>
<name>A0A483CQ57_9EURY</name>
<keyword evidence="2" id="KW-1185">Reference proteome</keyword>
<dbReference type="RefSeq" id="WP_130647752.1">
    <property type="nucleotide sequence ID" value="NZ_PGCL01000014.1"/>
</dbReference>
<organism evidence="1 2">
    <name type="scientific">Methanofollis fontis</name>
    <dbReference type="NCBI Taxonomy" id="2052832"/>
    <lineage>
        <taxon>Archaea</taxon>
        <taxon>Methanobacteriati</taxon>
        <taxon>Methanobacteriota</taxon>
        <taxon>Stenosarchaea group</taxon>
        <taxon>Methanomicrobia</taxon>
        <taxon>Methanomicrobiales</taxon>
        <taxon>Methanomicrobiaceae</taxon>
        <taxon>Methanofollis</taxon>
    </lineage>
</organism>
<proteinExistence type="predicted"/>
<evidence type="ECO:0000313" key="2">
    <source>
        <dbReference type="Proteomes" id="UP000292580"/>
    </source>
</evidence>